<accession>A0A8J2WWV7</accession>
<name>A0A8J2WWV7_9STRA</name>
<dbReference type="SUPFAM" id="SSF52540">
    <property type="entry name" value="P-loop containing nucleoside triphosphate hydrolases"/>
    <property type="match status" value="1"/>
</dbReference>
<dbReference type="InterPro" id="IPR027417">
    <property type="entry name" value="P-loop_NTPase"/>
</dbReference>
<comment type="caution">
    <text evidence="2">The sequence shown here is derived from an EMBL/GenBank/DDBJ whole genome shotgun (WGS) entry which is preliminary data.</text>
</comment>
<reference evidence="2" key="1">
    <citation type="submission" date="2021-11" db="EMBL/GenBank/DDBJ databases">
        <authorList>
            <consortium name="Genoscope - CEA"/>
            <person name="William W."/>
        </authorList>
    </citation>
    <scope>NUCLEOTIDE SEQUENCE</scope>
</reference>
<proteinExistence type="predicted"/>
<evidence type="ECO:0000313" key="3">
    <source>
        <dbReference type="Proteomes" id="UP000789595"/>
    </source>
</evidence>
<evidence type="ECO:0008006" key="4">
    <source>
        <dbReference type="Google" id="ProtNLM"/>
    </source>
</evidence>
<gene>
    <name evidence="2" type="ORF">PECAL_3P16440</name>
</gene>
<protein>
    <recommendedName>
        <fullName evidence="4">Sulfotransferase domain-containing protein</fullName>
    </recommendedName>
</protein>
<dbReference type="Gene3D" id="3.40.50.300">
    <property type="entry name" value="P-loop containing nucleotide triphosphate hydrolases"/>
    <property type="match status" value="1"/>
</dbReference>
<dbReference type="Proteomes" id="UP000789595">
    <property type="component" value="Unassembled WGS sequence"/>
</dbReference>
<dbReference type="OrthoDB" id="41177at2759"/>
<keyword evidence="1" id="KW-1133">Transmembrane helix</keyword>
<organism evidence="2 3">
    <name type="scientific">Pelagomonas calceolata</name>
    <dbReference type="NCBI Taxonomy" id="35677"/>
    <lineage>
        <taxon>Eukaryota</taxon>
        <taxon>Sar</taxon>
        <taxon>Stramenopiles</taxon>
        <taxon>Ochrophyta</taxon>
        <taxon>Pelagophyceae</taxon>
        <taxon>Pelagomonadales</taxon>
        <taxon>Pelagomonadaceae</taxon>
        <taxon>Pelagomonas</taxon>
    </lineage>
</organism>
<keyword evidence="3" id="KW-1185">Reference proteome</keyword>
<dbReference type="EMBL" id="CAKKNE010000003">
    <property type="protein sequence ID" value="CAH0371692.1"/>
    <property type="molecule type" value="Genomic_DNA"/>
</dbReference>
<sequence>MPQQQQQRVCTPMVVVAFVIGCQVAVMVMHAGRHDAHVAREGASWRPSDFAAPAVPLPTERSAADSTQQKTTLSAAEEELIQGLPTAAERAEARKIFEERLQGPLAFGNALESSVEDDDEADSIPDFYGKPAILGLERCAAFRETTSEFRRAATAGLFNTGTNLLTNLVRKNCVVDKACPEKMPQKQKMAMMARGECIGYPFQVPWGKHNPLHFRGRHVVDRLDHFNISEVLPAVLVKDPLTWARSMCRTPYAARFGRGSCCPSPLDPNRLRAMRNVTVNFKKGFPMERYAHLLDFWNSWYAQYYNTAIPRLIVRYEDLLFAPKRTVRAVCECVGGKLRRDFDSFSDAAKFGRGHGGGDGTGRASALSRYASEATRYANLDENDLAFYTKSAHPDLVDRFHYEADDARRRAVDSKACPS</sequence>
<dbReference type="AlphaFoldDB" id="A0A8J2WWV7"/>
<feature type="transmembrane region" description="Helical" evidence="1">
    <location>
        <begin position="12"/>
        <end position="32"/>
    </location>
</feature>
<evidence type="ECO:0000313" key="2">
    <source>
        <dbReference type="EMBL" id="CAH0371692.1"/>
    </source>
</evidence>
<evidence type="ECO:0000256" key="1">
    <source>
        <dbReference type="SAM" id="Phobius"/>
    </source>
</evidence>
<keyword evidence="1" id="KW-0472">Membrane</keyword>
<keyword evidence="1" id="KW-0812">Transmembrane</keyword>